<keyword evidence="1" id="KW-1133">Transmembrane helix</keyword>
<gene>
    <name evidence="2" type="ORF">BMI79_21620</name>
</gene>
<protein>
    <submittedName>
        <fullName evidence="2">Uncharacterized protein</fullName>
    </submittedName>
</protein>
<dbReference type="AlphaFoldDB" id="A0A1S8CFC6"/>
<sequence>MALPFIPAFFLSIILIRCASIVLMNFANEKKPMKKLFRYTLIVATAFCETIWAGITGVVSGAMTGQTGLTSGLAKRISL</sequence>
<proteinExistence type="predicted"/>
<keyword evidence="1" id="KW-0812">Transmembrane</keyword>
<evidence type="ECO:0000313" key="3">
    <source>
        <dbReference type="Proteomes" id="UP000216021"/>
    </source>
</evidence>
<accession>A0A1S8CFC6</accession>
<dbReference type="EMBL" id="MOXD01000022">
    <property type="protein sequence ID" value="OMQ18963.1"/>
    <property type="molecule type" value="Genomic_DNA"/>
</dbReference>
<reference evidence="2 3" key="1">
    <citation type="submission" date="2016-11" db="EMBL/GenBank/DDBJ databases">
        <title>Rahnella oryzae sp. nov., isolated from rice root.</title>
        <authorList>
            <person name="Zhang X.-X."/>
            <person name="Zhang J."/>
        </authorList>
    </citation>
    <scope>NUCLEOTIDE SEQUENCE [LARGE SCALE GENOMIC DNA]</scope>
    <source>
        <strain evidence="2 3">J11-6</strain>
    </source>
</reference>
<keyword evidence="1" id="KW-0472">Membrane</keyword>
<dbReference type="Proteomes" id="UP000216021">
    <property type="component" value="Unassembled WGS sequence"/>
</dbReference>
<evidence type="ECO:0000313" key="2">
    <source>
        <dbReference type="EMBL" id="OMQ18963.1"/>
    </source>
</evidence>
<feature type="transmembrane region" description="Helical" evidence="1">
    <location>
        <begin position="6"/>
        <end position="27"/>
    </location>
</feature>
<name>A0A1S8CFC6_9GAMM</name>
<evidence type="ECO:0000256" key="1">
    <source>
        <dbReference type="SAM" id="Phobius"/>
    </source>
</evidence>
<keyword evidence="3" id="KW-1185">Reference proteome</keyword>
<organism evidence="2 3">
    <name type="scientific">Serratia oryzae</name>
    <dbReference type="NCBI Taxonomy" id="2034155"/>
    <lineage>
        <taxon>Bacteria</taxon>
        <taxon>Pseudomonadati</taxon>
        <taxon>Pseudomonadota</taxon>
        <taxon>Gammaproteobacteria</taxon>
        <taxon>Enterobacterales</taxon>
        <taxon>Yersiniaceae</taxon>
        <taxon>Serratia</taxon>
    </lineage>
</organism>
<comment type="caution">
    <text evidence="2">The sequence shown here is derived from an EMBL/GenBank/DDBJ whole genome shotgun (WGS) entry which is preliminary data.</text>
</comment>
<feature type="transmembrane region" description="Helical" evidence="1">
    <location>
        <begin position="39"/>
        <end position="63"/>
    </location>
</feature>